<dbReference type="EMBL" id="CP037902">
    <property type="protein sequence ID" value="QBP14290.1"/>
    <property type="molecule type" value="Genomic_DNA"/>
</dbReference>
<dbReference type="AlphaFoldDB" id="A0A2L0X2Y7"/>
<dbReference type="EMBL" id="CP037901">
    <property type="protein sequence ID" value="QBP12511.1"/>
    <property type="molecule type" value="Genomic_DNA"/>
</dbReference>
<proteinExistence type="predicted"/>
<geneLocation type="plasmid" evidence="3">
    <name>p1</name>
</geneLocation>
<protein>
    <submittedName>
        <fullName evidence="1">Uncharacterized protein</fullName>
    </submittedName>
</protein>
<dbReference type="Proteomes" id="UP000253772">
    <property type="component" value="Plasmid p1"/>
</dbReference>
<organism evidence="1 4">
    <name type="scientific">Cupriavidus metallidurans</name>
    <dbReference type="NCBI Taxonomy" id="119219"/>
    <lineage>
        <taxon>Bacteria</taxon>
        <taxon>Pseudomonadati</taxon>
        <taxon>Pseudomonadota</taxon>
        <taxon>Betaproteobacteria</taxon>
        <taxon>Burkholderiales</taxon>
        <taxon>Burkholderiaceae</taxon>
        <taxon>Cupriavidus</taxon>
    </lineage>
</organism>
<dbReference type="EMBL" id="CP037900">
    <property type="protein sequence ID" value="QBP09958.1"/>
    <property type="molecule type" value="Genomic_DNA"/>
</dbReference>
<evidence type="ECO:0000313" key="2">
    <source>
        <dbReference type="EMBL" id="QBP12511.1"/>
    </source>
</evidence>
<name>A0A2L0X2Y7_9BURK</name>
<sequence length="90" mass="10165">MSGAVGHRRHVHQHNDDITMTFHQPSGIAQGLPLLIDANWTPAQAWAVIELLDDLRDRLHAHYQLALAQWLAEDRQEHPDGLGDLADNDF</sequence>
<dbReference type="RefSeq" id="WP_008651547.1">
    <property type="nucleotide sequence ID" value="NZ_CP151111.1"/>
</dbReference>
<gene>
    <name evidence="1" type="ORF">DDF84_009390</name>
    <name evidence="2" type="ORF">DDF84_022565</name>
    <name evidence="3" type="ORF">DDF84_031600</name>
</gene>
<reference evidence="1 4" key="1">
    <citation type="submission" date="2019-03" db="EMBL/GenBank/DDBJ databases">
        <title>Comparative insights into the high quality Complete genome sequence of highly metal resistant Cupriavidus metallidurans strain BS1 isolated from a gold-copper mine.</title>
        <authorList>
            <person name="Mazhar H.S."/>
            <person name="Rensing C."/>
        </authorList>
    </citation>
    <scope>NUCLEOTIDE SEQUENCE [LARGE SCALE GENOMIC DNA]</scope>
    <source>
        <strain evidence="1 4">BS1</strain>
        <plasmid evidence="3 4">p1</plasmid>
    </source>
</reference>
<keyword evidence="3" id="KW-0614">Plasmid</keyword>
<dbReference type="Proteomes" id="UP000253772">
    <property type="component" value="Chromosome c2"/>
</dbReference>
<evidence type="ECO:0000313" key="4">
    <source>
        <dbReference type="Proteomes" id="UP000253772"/>
    </source>
</evidence>
<evidence type="ECO:0000313" key="3">
    <source>
        <dbReference type="EMBL" id="QBP14290.1"/>
    </source>
</evidence>
<dbReference type="OrthoDB" id="8910946at2"/>
<accession>A0A2L0X2Y7</accession>
<evidence type="ECO:0000313" key="1">
    <source>
        <dbReference type="EMBL" id="QBP09958.1"/>
    </source>
</evidence>
<dbReference type="Proteomes" id="UP000253772">
    <property type="component" value="Chromosome c1"/>
</dbReference>